<name>A0ABD0JQH5_9CAEN</name>
<dbReference type="AlphaFoldDB" id="A0ABD0JQH5"/>
<evidence type="ECO:0000313" key="1">
    <source>
        <dbReference type="EMBL" id="KAK7477229.1"/>
    </source>
</evidence>
<accession>A0ABD0JQH5</accession>
<reference evidence="1 2" key="1">
    <citation type="journal article" date="2023" name="Sci. Data">
        <title>Genome assembly of the Korean intertidal mud-creeper Batillaria attramentaria.</title>
        <authorList>
            <person name="Patra A.K."/>
            <person name="Ho P.T."/>
            <person name="Jun S."/>
            <person name="Lee S.J."/>
            <person name="Kim Y."/>
            <person name="Won Y.J."/>
        </authorList>
    </citation>
    <scope>NUCLEOTIDE SEQUENCE [LARGE SCALE GENOMIC DNA]</scope>
    <source>
        <strain evidence="1">Wonlab-2016</strain>
    </source>
</reference>
<proteinExistence type="predicted"/>
<comment type="caution">
    <text evidence="1">The sequence shown here is derived from an EMBL/GenBank/DDBJ whole genome shotgun (WGS) entry which is preliminary data.</text>
</comment>
<dbReference type="Proteomes" id="UP001519460">
    <property type="component" value="Unassembled WGS sequence"/>
</dbReference>
<evidence type="ECO:0000313" key="2">
    <source>
        <dbReference type="Proteomes" id="UP001519460"/>
    </source>
</evidence>
<gene>
    <name evidence="1" type="ORF">BaRGS_00031540</name>
</gene>
<protein>
    <submittedName>
        <fullName evidence="1">Uncharacterized protein</fullName>
    </submittedName>
</protein>
<dbReference type="EMBL" id="JACVVK020000355">
    <property type="protein sequence ID" value="KAK7477229.1"/>
    <property type="molecule type" value="Genomic_DNA"/>
</dbReference>
<keyword evidence="2" id="KW-1185">Reference proteome</keyword>
<sequence>MFLVCGLFAVDKGENNNLLKVPPTAVEPAKRYLFLDIHVCVKAVSALDRDVFQFYSCAVFADPISIGLTGCGSAVNVFFPSDPNTQEHSFTDECTPIGVLTGV</sequence>
<organism evidence="1 2">
    <name type="scientific">Batillaria attramentaria</name>
    <dbReference type="NCBI Taxonomy" id="370345"/>
    <lineage>
        <taxon>Eukaryota</taxon>
        <taxon>Metazoa</taxon>
        <taxon>Spiralia</taxon>
        <taxon>Lophotrochozoa</taxon>
        <taxon>Mollusca</taxon>
        <taxon>Gastropoda</taxon>
        <taxon>Caenogastropoda</taxon>
        <taxon>Sorbeoconcha</taxon>
        <taxon>Cerithioidea</taxon>
        <taxon>Batillariidae</taxon>
        <taxon>Batillaria</taxon>
    </lineage>
</organism>